<reference evidence="2 3" key="1">
    <citation type="journal article" date="2018" name="Environ. Microbiol.">
        <title>Isolation and genomic characterization of Novimethylophilus kurashikiensis gen. nov. sp. nov., a new lanthanide-dependent methylotrophic species of Methylophilaceae.</title>
        <authorList>
            <person name="Lv H."/>
            <person name="Sahin N."/>
            <person name="Tani A."/>
        </authorList>
    </citation>
    <scope>NUCLEOTIDE SEQUENCE [LARGE SCALE GENOMIC DNA]</scope>
    <source>
        <strain evidence="2 3">La2-4</strain>
    </source>
</reference>
<dbReference type="Gene3D" id="3.40.50.300">
    <property type="entry name" value="P-loop containing nucleotide triphosphate hydrolases"/>
    <property type="match status" value="1"/>
</dbReference>
<organism evidence="2 3">
    <name type="scientific">Novimethylophilus kurashikiensis</name>
    <dbReference type="NCBI Taxonomy" id="1825523"/>
    <lineage>
        <taxon>Bacteria</taxon>
        <taxon>Pseudomonadati</taxon>
        <taxon>Pseudomonadota</taxon>
        <taxon>Betaproteobacteria</taxon>
        <taxon>Nitrosomonadales</taxon>
        <taxon>Methylophilaceae</taxon>
        <taxon>Novimethylophilus</taxon>
    </lineage>
</organism>
<comment type="caution">
    <text evidence="2">The sequence shown here is derived from an EMBL/GenBank/DDBJ whole genome shotgun (WGS) entry which is preliminary data.</text>
</comment>
<dbReference type="InterPro" id="IPR027417">
    <property type="entry name" value="P-loop_NTPase"/>
</dbReference>
<keyword evidence="3" id="KW-1185">Reference proteome</keyword>
<dbReference type="AlphaFoldDB" id="A0A2R5FB34"/>
<dbReference type="GO" id="GO:0016887">
    <property type="term" value="F:ATP hydrolysis activity"/>
    <property type="evidence" value="ECO:0007669"/>
    <property type="project" value="InterPro"/>
</dbReference>
<gene>
    <name evidence="2" type="ORF">NMK_2359</name>
</gene>
<dbReference type="EMBL" id="BDOQ01000009">
    <property type="protein sequence ID" value="GBG14758.1"/>
    <property type="molecule type" value="Genomic_DNA"/>
</dbReference>
<dbReference type="Pfam" id="PF13401">
    <property type="entry name" value="AAA_22"/>
    <property type="match status" value="1"/>
</dbReference>
<feature type="domain" description="ORC1/DEAH AAA+ ATPase" evidence="1">
    <location>
        <begin position="49"/>
        <end position="179"/>
    </location>
</feature>
<proteinExistence type="predicted"/>
<evidence type="ECO:0000313" key="3">
    <source>
        <dbReference type="Proteomes" id="UP000245081"/>
    </source>
</evidence>
<sequence>MLQSPFDTERTKISTRLLAGRAFLVKTPPCSFYLKALTNWLITGSHGALVYGRPRLGKTSATRWVLRVLPELVGNVPNLEVPVRGQNIASERAFFQHLLRCARHRHAMTGTAGDKRDRLTEWLMARAIRSPVNTAVIFFDEAQLLQDCQYDWLLNMGNELDKAGCRLFCLLVGQSELAQTKAKFIDGGKEQIVGRFMVRELEFSGIRSEQELASCFKEFNYTIYPMETGTSFAANFIPKAIQSGFCLQELAPAFWSVFQEKWLSTGLGHDAAIPMHYINASLIGLLNSLVSHDRSELTVSHDLIAKSISASGYIESLQALKAGQQRRLNG</sequence>
<evidence type="ECO:0000313" key="2">
    <source>
        <dbReference type="EMBL" id="GBG14758.1"/>
    </source>
</evidence>
<dbReference type="OrthoDB" id="8903747at2"/>
<protein>
    <recommendedName>
        <fullName evidence="1">ORC1/DEAH AAA+ ATPase domain-containing protein</fullName>
    </recommendedName>
</protein>
<name>A0A2R5FB34_9PROT</name>
<dbReference type="RefSeq" id="WP_109015933.1">
    <property type="nucleotide sequence ID" value="NZ_BDOQ01000009.1"/>
</dbReference>
<dbReference type="SUPFAM" id="SSF52540">
    <property type="entry name" value="P-loop containing nucleoside triphosphate hydrolases"/>
    <property type="match status" value="1"/>
</dbReference>
<dbReference type="Proteomes" id="UP000245081">
    <property type="component" value="Unassembled WGS sequence"/>
</dbReference>
<accession>A0A2R5FB34</accession>
<evidence type="ECO:0000259" key="1">
    <source>
        <dbReference type="Pfam" id="PF13401"/>
    </source>
</evidence>
<dbReference type="InterPro" id="IPR049945">
    <property type="entry name" value="AAA_22"/>
</dbReference>